<dbReference type="AlphaFoldDB" id="A0A418YX56"/>
<keyword evidence="2" id="KW-1185">Reference proteome</keyword>
<organism evidence="1 2">
    <name type="scientific">Sphingobium terrigena</name>
    <dbReference type="NCBI Taxonomy" id="2304063"/>
    <lineage>
        <taxon>Bacteria</taxon>
        <taxon>Pseudomonadati</taxon>
        <taxon>Pseudomonadota</taxon>
        <taxon>Alphaproteobacteria</taxon>
        <taxon>Sphingomonadales</taxon>
        <taxon>Sphingomonadaceae</taxon>
        <taxon>Sphingobium</taxon>
    </lineage>
</organism>
<dbReference type="Proteomes" id="UP000283469">
    <property type="component" value="Unassembled WGS sequence"/>
</dbReference>
<gene>
    <name evidence="1" type="ORF">D0Z70_03070</name>
</gene>
<evidence type="ECO:0000313" key="1">
    <source>
        <dbReference type="EMBL" id="RJG57210.1"/>
    </source>
</evidence>
<comment type="caution">
    <text evidence="1">The sequence shown here is derived from an EMBL/GenBank/DDBJ whole genome shotgun (WGS) entry which is preliminary data.</text>
</comment>
<evidence type="ECO:0000313" key="2">
    <source>
        <dbReference type="Proteomes" id="UP000283469"/>
    </source>
</evidence>
<protein>
    <submittedName>
        <fullName evidence="1">Uncharacterized protein</fullName>
    </submittedName>
</protein>
<proteinExistence type="predicted"/>
<dbReference type="RefSeq" id="WP_119743920.1">
    <property type="nucleotide sequence ID" value="NZ_QVRA01000002.1"/>
</dbReference>
<dbReference type="EMBL" id="QVRA01000002">
    <property type="protein sequence ID" value="RJG57210.1"/>
    <property type="molecule type" value="Genomic_DNA"/>
</dbReference>
<sequence>MATGVSVDALVNTIENSEARGAAIRLLLDLYRLGHDLVVSVSNPKKDVHFLNDQGVRPYSFIANKTDLLFYFRKHARKPDASFTLPLERSTEDEATYRIANEQNALEIVKFISQNRE</sequence>
<name>A0A418YX56_9SPHN</name>
<accession>A0A418YX56</accession>
<reference evidence="1 2" key="1">
    <citation type="submission" date="2018-08" db="EMBL/GenBank/DDBJ databases">
        <title>Sphingobium sp. EO9.</title>
        <authorList>
            <person name="Park Y."/>
            <person name="Kim K.H."/>
            <person name="Jeon C.O."/>
        </authorList>
    </citation>
    <scope>NUCLEOTIDE SEQUENCE [LARGE SCALE GENOMIC DNA]</scope>
    <source>
        <strain evidence="1 2">EO9</strain>
    </source>
</reference>
<dbReference type="OrthoDB" id="9802640at2"/>